<feature type="domain" description="HTH araC/xylS-type" evidence="4">
    <location>
        <begin position="216"/>
        <end position="314"/>
    </location>
</feature>
<dbReference type="PANTHER" id="PTHR43130">
    <property type="entry name" value="ARAC-FAMILY TRANSCRIPTIONAL REGULATOR"/>
    <property type="match status" value="1"/>
</dbReference>
<dbReference type="InterPro" id="IPR029062">
    <property type="entry name" value="Class_I_gatase-like"/>
</dbReference>
<dbReference type="InterPro" id="IPR009057">
    <property type="entry name" value="Homeodomain-like_sf"/>
</dbReference>
<evidence type="ECO:0000256" key="3">
    <source>
        <dbReference type="ARBA" id="ARBA00023163"/>
    </source>
</evidence>
<dbReference type="PROSITE" id="PS01124">
    <property type="entry name" value="HTH_ARAC_FAMILY_2"/>
    <property type="match status" value="1"/>
</dbReference>
<name>A0ABN2I9D4_9ACTN</name>
<dbReference type="InterPro" id="IPR052158">
    <property type="entry name" value="INH-QAR"/>
</dbReference>
<keyword evidence="6" id="KW-1185">Reference proteome</keyword>
<evidence type="ECO:0000256" key="2">
    <source>
        <dbReference type="ARBA" id="ARBA00023125"/>
    </source>
</evidence>
<protein>
    <submittedName>
        <fullName evidence="5">AraC family transcriptional regulator</fullName>
    </submittedName>
</protein>
<keyword evidence="1" id="KW-0805">Transcription regulation</keyword>
<evidence type="ECO:0000313" key="5">
    <source>
        <dbReference type="EMBL" id="GAA1700857.1"/>
    </source>
</evidence>
<keyword evidence="2" id="KW-0238">DNA-binding</keyword>
<evidence type="ECO:0000313" key="6">
    <source>
        <dbReference type="Proteomes" id="UP001500618"/>
    </source>
</evidence>
<dbReference type="Proteomes" id="UP001500618">
    <property type="component" value="Unassembled WGS sequence"/>
</dbReference>
<dbReference type="Gene3D" id="3.40.50.880">
    <property type="match status" value="1"/>
</dbReference>
<dbReference type="PROSITE" id="PS00041">
    <property type="entry name" value="HTH_ARAC_FAMILY_1"/>
    <property type="match status" value="1"/>
</dbReference>
<dbReference type="EMBL" id="BAAANY010000023">
    <property type="protein sequence ID" value="GAA1700857.1"/>
    <property type="molecule type" value="Genomic_DNA"/>
</dbReference>
<dbReference type="InterPro" id="IPR002818">
    <property type="entry name" value="DJ-1/PfpI"/>
</dbReference>
<dbReference type="Pfam" id="PF12833">
    <property type="entry name" value="HTH_18"/>
    <property type="match status" value="1"/>
</dbReference>
<organism evidence="5 6">
    <name type="scientific">Fodinicola feengrottensis</name>
    <dbReference type="NCBI Taxonomy" id="435914"/>
    <lineage>
        <taxon>Bacteria</taxon>
        <taxon>Bacillati</taxon>
        <taxon>Actinomycetota</taxon>
        <taxon>Actinomycetes</taxon>
        <taxon>Mycobacteriales</taxon>
        <taxon>Fodinicola</taxon>
    </lineage>
</organism>
<reference evidence="5 6" key="1">
    <citation type="journal article" date="2019" name="Int. J. Syst. Evol. Microbiol.">
        <title>The Global Catalogue of Microorganisms (GCM) 10K type strain sequencing project: providing services to taxonomists for standard genome sequencing and annotation.</title>
        <authorList>
            <consortium name="The Broad Institute Genomics Platform"/>
            <consortium name="The Broad Institute Genome Sequencing Center for Infectious Disease"/>
            <person name="Wu L."/>
            <person name="Ma J."/>
        </authorList>
    </citation>
    <scope>NUCLEOTIDE SEQUENCE [LARGE SCALE GENOMIC DNA]</scope>
    <source>
        <strain evidence="5 6">JCM 14718</strain>
    </source>
</reference>
<sequence>MVHKVAVLALDSVVGFDLSIPCQVFNATRLATGERPYEVRVCGPARGVVARASGVDIFRIEPPFPLAAAADCDTILVPGVSVDEEFSAEALDILRTVRRRGTRIAAICTGAFVLAAAGLLDGRRVTTHWAFAAALGRRHPLVEVDSAVLYVDEGDVLTSAGVAAGLDLCLHIVRTDHGAAVAANTARSVVMPPQRDGGQAQFIVHQDPAADTGTLVPTMCWMRENLDRILTLDDIARHAGTSVRTLNRRFKDQIGATPLQWLIGQRLSRARELLETTSLSIEQVAQHAGFGSAVGLRQHFVRTLGTAPVAYRRAFQETAL</sequence>
<keyword evidence="3" id="KW-0804">Transcription</keyword>
<dbReference type="InterPro" id="IPR018062">
    <property type="entry name" value="HTH_AraC-typ_CS"/>
</dbReference>
<dbReference type="InterPro" id="IPR018060">
    <property type="entry name" value="HTH_AraC"/>
</dbReference>
<dbReference type="Pfam" id="PF01965">
    <property type="entry name" value="DJ-1_PfpI"/>
    <property type="match status" value="1"/>
</dbReference>
<accession>A0ABN2I9D4</accession>
<evidence type="ECO:0000259" key="4">
    <source>
        <dbReference type="PROSITE" id="PS01124"/>
    </source>
</evidence>
<dbReference type="SMART" id="SM00342">
    <property type="entry name" value="HTH_ARAC"/>
    <property type="match status" value="1"/>
</dbReference>
<evidence type="ECO:0000256" key="1">
    <source>
        <dbReference type="ARBA" id="ARBA00023015"/>
    </source>
</evidence>
<proteinExistence type="predicted"/>
<dbReference type="CDD" id="cd03137">
    <property type="entry name" value="GATase1_AraC_1"/>
    <property type="match status" value="1"/>
</dbReference>
<comment type="caution">
    <text evidence="5">The sequence shown here is derived from an EMBL/GenBank/DDBJ whole genome shotgun (WGS) entry which is preliminary data.</text>
</comment>
<dbReference type="SUPFAM" id="SSF52317">
    <property type="entry name" value="Class I glutamine amidotransferase-like"/>
    <property type="match status" value="1"/>
</dbReference>
<dbReference type="SUPFAM" id="SSF46689">
    <property type="entry name" value="Homeodomain-like"/>
    <property type="match status" value="2"/>
</dbReference>
<dbReference type="Gene3D" id="1.10.10.60">
    <property type="entry name" value="Homeodomain-like"/>
    <property type="match status" value="1"/>
</dbReference>
<dbReference type="PANTHER" id="PTHR43130:SF3">
    <property type="entry name" value="HTH-TYPE TRANSCRIPTIONAL REGULATOR RV1931C"/>
    <property type="match status" value="1"/>
</dbReference>
<gene>
    <name evidence="5" type="ORF">GCM10009765_57990</name>
</gene>